<accession>A0A7C3WN53</accession>
<dbReference type="InterPro" id="IPR006400">
    <property type="entry name" value="Hopene-cyclase"/>
</dbReference>
<feature type="domain" description="Squalene cyclase N-terminal" evidence="6">
    <location>
        <begin position="7"/>
        <end position="295"/>
    </location>
</feature>
<comment type="caution">
    <text evidence="7">The sequence shown here is derived from an EMBL/GenBank/DDBJ whole genome shotgun (WGS) entry which is preliminary data.</text>
</comment>
<feature type="domain" description="Squalene cyclase C-terminal" evidence="5">
    <location>
        <begin position="305"/>
        <end position="621"/>
    </location>
</feature>
<dbReference type="NCBIfam" id="TIGR01787">
    <property type="entry name" value="squalene_cyclas"/>
    <property type="match status" value="1"/>
</dbReference>
<dbReference type="InterPro" id="IPR032696">
    <property type="entry name" value="SQ_cyclase_C"/>
</dbReference>
<dbReference type="GO" id="GO:0051007">
    <property type="term" value="F:squalene-hopene cyclase activity"/>
    <property type="evidence" value="ECO:0007669"/>
    <property type="project" value="UniProtKB-EC"/>
</dbReference>
<evidence type="ECO:0000256" key="2">
    <source>
        <dbReference type="ARBA" id="ARBA00009755"/>
    </source>
</evidence>
<evidence type="ECO:0000256" key="3">
    <source>
        <dbReference type="ARBA" id="ARBA00022737"/>
    </source>
</evidence>
<dbReference type="NCBIfam" id="TIGR01507">
    <property type="entry name" value="hopene_cyclase"/>
    <property type="match status" value="1"/>
</dbReference>
<dbReference type="InterPro" id="IPR008930">
    <property type="entry name" value="Terpenoid_cyclase/PrenylTrfase"/>
</dbReference>
<name>A0A7C3WN53_9BACT</name>
<evidence type="ECO:0000259" key="5">
    <source>
        <dbReference type="Pfam" id="PF13243"/>
    </source>
</evidence>
<comment type="similarity">
    <text evidence="2">Belongs to the terpene cyclase/mutase family.</text>
</comment>
<dbReference type="SUPFAM" id="SSF48239">
    <property type="entry name" value="Terpenoid cyclases/Protein prenyltransferases"/>
    <property type="match status" value="2"/>
</dbReference>
<proteinExistence type="inferred from homology"/>
<evidence type="ECO:0000259" key="6">
    <source>
        <dbReference type="Pfam" id="PF13249"/>
    </source>
</evidence>
<dbReference type="PANTHER" id="PTHR11764">
    <property type="entry name" value="TERPENE CYCLASE/MUTASE FAMILY MEMBER"/>
    <property type="match status" value="1"/>
</dbReference>
<dbReference type="CDD" id="cd02892">
    <property type="entry name" value="SQCY_1"/>
    <property type="match status" value="1"/>
</dbReference>
<dbReference type="SFLD" id="SFLDG01016">
    <property type="entry name" value="Prenyltransferase_Like_2"/>
    <property type="match status" value="1"/>
</dbReference>
<dbReference type="PANTHER" id="PTHR11764:SF20">
    <property type="entry name" value="LANOSTEROL SYNTHASE"/>
    <property type="match status" value="1"/>
</dbReference>
<evidence type="ECO:0000313" key="7">
    <source>
        <dbReference type="EMBL" id="HGB15653.1"/>
    </source>
</evidence>
<evidence type="ECO:0000256" key="1">
    <source>
        <dbReference type="ARBA" id="ARBA00004999"/>
    </source>
</evidence>
<comment type="pathway">
    <text evidence="1">Secondary metabolite biosynthesis; hopanoid biosynthesis.</text>
</comment>
<dbReference type="EMBL" id="DTHB01000060">
    <property type="protein sequence ID" value="HGB15653.1"/>
    <property type="molecule type" value="Genomic_DNA"/>
</dbReference>
<reference evidence="7" key="1">
    <citation type="journal article" date="2020" name="mSystems">
        <title>Genome- and Community-Level Interaction Insights into Carbon Utilization and Element Cycling Functions of Hydrothermarchaeota in Hydrothermal Sediment.</title>
        <authorList>
            <person name="Zhou Z."/>
            <person name="Liu Y."/>
            <person name="Xu W."/>
            <person name="Pan J."/>
            <person name="Luo Z.H."/>
            <person name="Li M."/>
        </authorList>
    </citation>
    <scope>NUCLEOTIDE SEQUENCE [LARGE SCALE GENOMIC DNA]</scope>
    <source>
        <strain evidence="7">SpSt-776</strain>
    </source>
</reference>
<dbReference type="Gene3D" id="1.50.10.20">
    <property type="match status" value="2"/>
</dbReference>
<organism evidence="7">
    <name type="scientific">Desulfobacca acetoxidans</name>
    <dbReference type="NCBI Taxonomy" id="60893"/>
    <lineage>
        <taxon>Bacteria</taxon>
        <taxon>Pseudomonadati</taxon>
        <taxon>Thermodesulfobacteriota</taxon>
        <taxon>Desulfobaccia</taxon>
        <taxon>Desulfobaccales</taxon>
        <taxon>Desulfobaccaceae</taxon>
        <taxon>Desulfobacca</taxon>
    </lineage>
</organism>
<dbReference type="Pfam" id="PF13249">
    <property type="entry name" value="SQHop_cyclase_N"/>
    <property type="match status" value="1"/>
</dbReference>
<dbReference type="EC" id="5.4.99.17" evidence="7"/>
<dbReference type="GO" id="GO:0005811">
    <property type="term" value="C:lipid droplet"/>
    <property type="evidence" value="ECO:0007669"/>
    <property type="project" value="InterPro"/>
</dbReference>
<protein>
    <submittedName>
        <fullName evidence="7">Squalene--hopene cyclase</fullName>
        <ecNumber evidence="7">5.4.99.17</ecNumber>
    </submittedName>
</protein>
<gene>
    <name evidence="7" type="primary">shc</name>
    <name evidence="7" type="ORF">ENV62_10525</name>
</gene>
<keyword evidence="4 7" id="KW-0413">Isomerase</keyword>
<evidence type="ECO:0000256" key="4">
    <source>
        <dbReference type="ARBA" id="ARBA00023235"/>
    </source>
</evidence>
<dbReference type="AlphaFoldDB" id="A0A7C3WN53"/>
<dbReference type="InterPro" id="IPR018333">
    <property type="entry name" value="Squalene_cyclase"/>
</dbReference>
<dbReference type="InterPro" id="IPR032697">
    <property type="entry name" value="SQ_cyclase_N"/>
</dbReference>
<dbReference type="GO" id="GO:0016104">
    <property type="term" value="P:triterpenoid biosynthetic process"/>
    <property type="evidence" value="ECO:0007669"/>
    <property type="project" value="InterPro"/>
</dbReference>
<keyword evidence="3" id="KW-0677">Repeat</keyword>
<dbReference type="Pfam" id="PF13243">
    <property type="entry name" value="SQHop_cyclase_C"/>
    <property type="match status" value="1"/>
</dbReference>
<sequence length="632" mass="70912">MPVEGAVQRAVDALLNLQHPQGYWWAELESNVTITAEYLMLHRLLGLPEHEFPRMAAYLLGQQLDNGGWSIWYGDGGEISTSVEAYLALKLAGLSSQEAQMVKARDFILSRGGALRTRVFTRIFMALFGQVSWDGIPLLPVELMLLPPWCGFSIYDFSSWTRATIVPLMIIMARRPVFPVPPEQGVSELFLSPEEPFERHRVTFKPGGPALENFFVFLDRVLKFFYRRPLGWPHQLALRKAERWILEHQEESGDWAGIQPAMLNSILALTVLGYDLKHDVIQRGLQALRFFTLQEGNRLWLQSCISPVWDTALALRALAAAGVPPTHPAMVKATDWLLKQQIRVKGDWSIKNPDLAPGGWAFEFVNNWYPDIDDSAMVLVALKETLAEPAKYREALHLGVNWVLGMQSRNGGFAAFDTDNTKEWLNAIPFGDLKALVDPPTEDVTGRALEMMGAFGLGTGHPAAQRALAFIKAKQHPDGPWWGRWGVNFIYGTWSVLLGLKGLGEDMGQPYIRRAVAWLKAHQNEDGGWGERVESYRQPELMGRGPSTPSQTAWAIMALVAAGEAASPEVQAGIRYLVENQNPEGRWDEPYFTGTGFPSHFMIRYHLYRDCFPLMALGQYVKALKANDRPSG</sequence>
<dbReference type="UniPathway" id="UPA00337"/>